<dbReference type="InterPro" id="IPR043876">
    <property type="entry name" value="DUF5856"/>
</dbReference>
<name>A0A6J5STF1_9CAUD</name>
<reference evidence="1" key="1">
    <citation type="submission" date="2020-05" db="EMBL/GenBank/DDBJ databases">
        <authorList>
            <person name="Chiriac C."/>
            <person name="Salcher M."/>
            <person name="Ghai R."/>
            <person name="Kavagutti S V."/>
        </authorList>
    </citation>
    <scope>NUCLEOTIDE SEQUENCE</scope>
</reference>
<proteinExistence type="predicted"/>
<dbReference type="Pfam" id="PF19174">
    <property type="entry name" value="DUF5856"/>
    <property type="match status" value="1"/>
</dbReference>
<gene>
    <name evidence="1" type="ORF">UFOVP1604_33</name>
</gene>
<organism evidence="1">
    <name type="scientific">uncultured Caudovirales phage</name>
    <dbReference type="NCBI Taxonomy" id="2100421"/>
    <lineage>
        <taxon>Viruses</taxon>
        <taxon>Duplodnaviria</taxon>
        <taxon>Heunggongvirae</taxon>
        <taxon>Uroviricota</taxon>
        <taxon>Caudoviricetes</taxon>
        <taxon>Peduoviridae</taxon>
        <taxon>Maltschvirus</taxon>
        <taxon>Maltschvirus maltsch</taxon>
    </lineage>
</organism>
<dbReference type="EMBL" id="LR797474">
    <property type="protein sequence ID" value="CAB4218595.1"/>
    <property type="molecule type" value="Genomic_DNA"/>
</dbReference>
<evidence type="ECO:0000313" key="1">
    <source>
        <dbReference type="EMBL" id="CAB4218595.1"/>
    </source>
</evidence>
<sequence>MFGLEDLTEPQTGSENTISYFMLSLMQIADQAKIIHWQTGYDTEHRHFGMFYETFIEQMDTLVEAIAGKYGSQNLKFGEAAIMVYDYELSRPEFFNLVQEALRGTFCEIFEKEKDSELYNLVDEILDLTNKTQYLLQQK</sequence>
<protein>
    <submittedName>
        <fullName evidence="1">Uncharacterized protein</fullName>
    </submittedName>
</protein>
<accession>A0A6J5STF1</accession>